<organism evidence="2 3">
    <name type="scientific">Roseibium album</name>
    <dbReference type="NCBI Taxonomy" id="311410"/>
    <lineage>
        <taxon>Bacteria</taxon>
        <taxon>Pseudomonadati</taxon>
        <taxon>Pseudomonadota</taxon>
        <taxon>Alphaproteobacteria</taxon>
        <taxon>Hyphomicrobiales</taxon>
        <taxon>Stappiaceae</taxon>
        <taxon>Roseibium</taxon>
    </lineage>
</organism>
<dbReference type="STRING" id="311410.LA5095_03286"/>
<accession>A0A0M6ZUK4</accession>
<evidence type="ECO:0000313" key="2">
    <source>
        <dbReference type="EMBL" id="CTQ65133.1"/>
    </source>
</evidence>
<keyword evidence="3" id="KW-1185">Reference proteome</keyword>
<dbReference type="GeneID" id="97668099"/>
<evidence type="ECO:0000313" key="3">
    <source>
        <dbReference type="Proteomes" id="UP000049983"/>
    </source>
</evidence>
<proteinExistence type="predicted"/>
<dbReference type="OrthoDB" id="2088266at2"/>
<name>A0A0M6ZUK4_9HYPH</name>
<feature type="region of interest" description="Disordered" evidence="1">
    <location>
        <begin position="42"/>
        <end position="71"/>
    </location>
</feature>
<dbReference type="RefSeq" id="WP_144436013.1">
    <property type="nucleotide sequence ID" value="NZ_CXWA01000003.1"/>
</dbReference>
<reference evidence="3" key="1">
    <citation type="submission" date="2015-07" db="EMBL/GenBank/DDBJ databases">
        <authorList>
            <person name="Rodrigo-Torres Lidia"/>
            <person name="Arahal R.David."/>
        </authorList>
    </citation>
    <scope>NUCLEOTIDE SEQUENCE [LARGE SCALE GENOMIC DNA]</scope>
    <source>
        <strain evidence="3">CECT 5096</strain>
    </source>
</reference>
<dbReference type="Proteomes" id="UP000049983">
    <property type="component" value="Unassembled WGS sequence"/>
</dbReference>
<gene>
    <name evidence="2" type="ORF">LA5096_00652</name>
</gene>
<dbReference type="EMBL" id="CXWC01000001">
    <property type="protein sequence ID" value="CTQ65133.1"/>
    <property type="molecule type" value="Genomic_DNA"/>
</dbReference>
<protein>
    <submittedName>
        <fullName evidence="2">Uncharacterized protein</fullName>
    </submittedName>
</protein>
<dbReference type="AlphaFoldDB" id="A0A0M6ZUK4"/>
<sequence>MKRGFDDEDAMTEEELASIRQRCEKATSGTWISYIEGRDHSGGSNFIMTGNGNKRGVKGRKTSSTKTATTRVAVKAAETSVTDTSGG</sequence>
<evidence type="ECO:0000256" key="1">
    <source>
        <dbReference type="SAM" id="MobiDB-lite"/>
    </source>
</evidence>